<evidence type="ECO:0000313" key="4">
    <source>
        <dbReference type="EMBL" id="GHD57146.1"/>
    </source>
</evidence>
<sequence length="141" mass="14649">MSPLTRSAAAIAEPADDMTPAGEPSGGRFTVPRNAGTGWLRSMMQEAAAGVAARLAHGPAQPVAISKIEFLQDIVGGDMLRCDLEDVRYGATSVTLTVVVWLEIGLELSKVTAATYTFIAVDGDGRPRPVHEPVSGVGSGD</sequence>
<accession>A0A918XUF6</accession>
<organism evidence="4 5">
    <name type="scientific">Thalassobaculum fulvum</name>
    <dbReference type="NCBI Taxonomy" id="1633335"/>
    <lineage>
        <taxon>Bacteria</taxon>
        <taxon>Pseudomonadati</taxon>
        <taxon>Pseudomonadota</taxon>
        <taxon>Alphaproteobacteria</taxon>
        <taxon>Rhodospirillales</taxon>
        <taxon>Thalassobaculaceae</taxon>
        <taxon>Thalassobaculum</taxon>
    </lineage>
</organism>
<dbReference type="Pfam" id="PF03061">
    <property type="entry name" value="4HBT"/>
    <property type="match status" value="1"/>
</dbReference>
<keyword evidence="5" id="KW-1185">Reference proteome</keyword>
<reference evidence="4" key="1">
    <citation type="journal article" date="2014" name="Int. J. Syst. Evol. Microbiol.">
        <title>Complete genome sequence of Corynebacterium casei LMG S-19264T (=DSM 44701T), isolated from a smear-ripened cheese.</title>
        <authorList>
            <consortium name="US DOE Joint Genome Institute (JGI-PGF)"/>
            <person name="Walter F."/>
            <person name="Albersmeier A."/>
            <person name="Kalinowski J."/>
            <person name="Ruckert C."/>
        </authorList>
    </citation>
    <scope>NUCLEOTIDE SEQUENCE</scope>
    <source>
        <strain evidence="4">KCTC 42651</strain>
    </source>
</reference>
<evidence type="ECO:0000259" key="3">
    <source>
        <dbReference type="PROSITE" id="PS51770"/>
    </source>
</evidence>
<dbReference type="GO" id="GO:0016790">
    <property type="term" value="F:thiolester hydrolase activity"/>
    <property type="evidence" value="ECO:0007669"/>
    <property type="project" value="UniProtKB-ARBA"/>
</dbReference>
<reference evidence="4" key="2">
    <citation type="submission" date="2020-09" db="EMBL/GenBank/DDBJ databases">
        <authorList>
            <person name="Sun Q."/>
            <person name="Kim S."/>
        </authorList>
    </citation>
    <scope>NUCLEOTIDE SEQUENCE</scope>
    <source>
        <strain evidence="4">KCTC 42651</strain>
    </source>
</reference>
<dbReference type="AlphaFoldDB" id="A0A918XUF6"/>
<dbReference type="InterPro" id="IPR033120">
    <property type="entry name" value="HOTDOG_ACOT"/>
</dbReference>
<evidence type="ECO:0000313" key="5">
    <source>
        <dbReference type="Proteomes" id="UP000630353"/>
    </source>
</evidence>
<name>A0A918XUF6_9PROT</name>
<protein>
    <submittedName>
        <fullName evidence="4">Acyl-CoA thioester hydrolase YciA</fullName>
    </submittedName>
</protein>
<dbReference type="InterPro" id="IPR006683">
    <property type="entry name" value="Thioestr_dom"/>
</dbReference>
<feature type="domain" description="HotDog ACOT-type" evidence="3">
    <location>
        <begin position="2"/>
        <end position="124"/>
    </location>
</feature>
<dbReference type="PROSITE" id="PS51770">
    <property type="entry name" value="HOTDOG_ACOT"/>
    <property type="match status" value="1"/>
</dbReference>
<comment type="caution">
    <text evidence="4">The sequence shown here is derived from an EMBL/GenBank/DDBJ whole genome shotgun (WGS) entry which is preliminary data.</text>
</comment>
<feature type="region of interest" description="Disordered" evidence="2">
    <location>
        <begin position="1"/>
        <end position="30"/>
    </location>
</feature>
<proteinExistence type="predicted"/>
<dbReference type="EMBL" id="BMZS01000009">
    <property type="protein sequence ID" value="GHD57146.1"/>
    <property type="molecule type" value="Genomic_DNA"/>
</dbReference>
<dbReference type="Proteomes" id="UP000630353">
    <property type="component" value="Unassembled WGS sequence"/>
</dbReference>
<evidence type="ECO:0000256" key="1">
    <source>
        <dbReference type="PROSITE-ProRule" id="PRU01106"/>
    </source>
</evidence>
<dbReference type="SUPFAM" id="SSF54637">
    <property type="entry name" value="Thioesterase/thiol ester dehydrase-isomerase"/>
    <property type="match status" value="1"/>
</dbReference>
<evidence type="ECO:0000256" key="2">
    <source>
        <dbReference type="SAM" id="MobiDB-lite"/>
    </source>
</evidence>
<dbReference type="RefSeq" id="WP_189992593.1">
    <property type="nucleotide sequence ID" value="NZ_BMZS01000009.1"/>
</dbReference>
<keyword evidence="1 4" id="KW-0378">Hydrolase</keyword>
<dbReference type="Gene3D" id="3.10.129.10">
    <property type="entry name" value="Hotdog Thioesterase"/>
    <property type="match status" value="1"/>
</dbReference>
<dbReference type="InterPro" id="IPR029069">
    <property type="entry name" value="HotDog_dom_sf"/>
</dbReference>
<gene>
    <name evidence="4" type="primary">yciA</name>
    <name evidence="4" type="ORF">GCM10017083_38210</name>
</gene>